<protein>
    <submittedName>
        <fullName evidence="1">Uncharacterized protein</fullName>
    </submittedName>
</protein>
<name>A0ACC3C3S4_PYRYE</name>
<dbReference type="Proteomes" id="UP000798662">
    <property type="component" value="Chromosome 2"/>
</dbReference>
<comment type="caution">
    <text evidence="1">The sequence shown here is derived from an EMBL/GenBank/DDBJ whole genome shotgun (WGS) entry which is preliminary data.</text>
</comment>
<evidence type="ECO:0000313" key="1">
    <source>
        <dbReference type="EMBL" id="KAK1864758.1"/>
    </source>
</evidence>
<accession>A0ACC3C3S4</accession>
<evidence type="ECO:0000313" key="2">
    <source>
        <dbReference type="Proteomes" id="UP000798662"/>
    </source>
</evidence>
<keyword evidence="2" id="KW-1185">Reference proteome</keyword>
<gene>
    <name evidence="1" type="ORF">I4F81_007301</name>
</gene>
<organism evidence="1 2">
    <name type="scientific">Pyropia yezoensis</name>
    <name type="common">Susabi-nori</name>
    <name type="synonym">Porphyra yezoensis</name>
    <dbReference type="NCBI Taxonomy" id="2788"/>
    <lineage>
        <taxon>Eukaryota</taxon>
        <taxon>Rhodophyta</taxon>
        <taxon>Bangiophyceae</taxon>
        <taxon>Bangiales</taxon>
        <taxon>Bangiaceae</taxon>
        <taxon>Pyropia</taxon>
    </lineage>
</organism>
<dbReference type="EMBL" id="CM020619">
    <property type="protein sequence ID" value="KAK1864758.1"/>
    <property type="molecule type" value="Genomic_DNA"/>
</dbReference>
<sequence length="287" mass="30308">MRMVFLNTFLALFDDVGAAGWDSALTSKSASWDEYWNWLLYSLGCLGADGSALPKDARCTKCGCMRTNTCCGRGIRGKPGAAARLLAAHSELMAATETATRNLAAPFTPACDAHLPSKNSHARWKPVATNIFAHVQRTLAVAIRRLARHVASAVPAALAAAASPAPTRDALEAWEAASYKAARYLLLLIAVLRRGVDKPYALVPGTSAELHRYGAVTLATLARIVKRLLPTDAALVGDVAEYGAAAIAARVRGGALRSRSSTLGSDMRTNNAGCVFTVTRQATVAEA</sequence>
<proteinExistence type="predicted"/>
<reference evidence="1" key="1">
    <citation type="submission" date="2019-11" db="EMBL/GenBank/DDBJ databases">
        <title>Nori genome reveals adaptations in red seaweeds to the harsh intertidal environment.</title>
        <authorList>
            <person name="Wang D."/>
            <person name="Mao Y."/>
        </authorList>
    </citation>
    <scope>NUCLEOTIDE SEQUENCE</scope>
    <source>
        <tissue evidence="1">Gametophyte</tissue>
    </source>
</reference>